<dbReference type="Proteomes" id="UP001501153">
    <property type="component" value="Unassembled WGS sequence"/>
</dbReference>
<sequence>MLPQFPTLLKPSAALALLLLLGACDRQKPVETTTPPASPTPAAAPARAVEKILTSGDTWPATTHDTLHLGRGVARVLPGSGRLGGPARPELPPRPEDGDSPELAKAQGRVQREGIQLRFKPEQGPEVVIKNDTADTEAMAFYHYWGTLASARQWVVSVGLYEGSAVELIDQRTGRRTPAWGQPVASPDGRYVVTYSADLGAAFDPNGLQLFKVEPTGLRLVWERDLSSWEPRQVSWLDNTTLLIKQAQGPAEEDGKPQSAYMRLDLSQVL</sequence>
<evidence type="ECO:0000313" key="4">
    <source>
        <dbReference type="Proteomes" id="UP001501153"/>
    </source>
</evidence>
<feature type="chain" id="PRO_5045362110" description="WD40 repeat domain-containing protein" evidence="2">
    <location>
        <begin position="17"/>
        <end position="270"/>
    </location>
</feature>
<evidence type="ECO:0000256" key="1">
    <source>
        <dbReference type="SAM" id="MobiDB-lite"/>
    </source>
</evidence>
<dbReference type="EMBL" id="BAABGZ010000073">
    <property type="protein sequence ID" value="GAA4365289.1"/>
    <property type="molecule type" value="Genomic_DNA"/>
</dbReference>
<evidence type="ECO:0000256" key="2">
    <source>
        <dbReference type="SAM" id="SignalP"/>
    </source>
</evidence>
<feature type="region of interest" description="Disordered" evidence="1">
    <location>
        <begin position="78"/>
        <end position="112"/>
    </location>
</feature>
<proteinExistence type="predicted"/>
<protein>
    <recommendedName>
        <fullName evidence="5">WD40 repeat domain-containing protein</fullName>
    </recommendedName>
</protein>
<organism evidence="3 4">
    <name type="scientific">Hymenobacter saemangeumensis</name>
    <dbReference type="NCBI Taxonomy" id="1084522"/>
    <lineage>
        <taxon>Bacteria</taxon>
        <taxon>Pseudomonadati</taxon>
        <taxon>Bacteroidota</taxon>
        <taxon>Cytophagia</taxon>
        <taxon>Cytophagales</taxon>
        <taxon>Hymenobacteraceae</taxon>
        <taxon>Hymenobacter</taxon>
    </lineage>
</organism>
<keyword evidence="2" id="KW-0732">Signal</keyword>
<name>A0ABP8IPG2_9BACT</name>
<keyword evidence="4" id="KW-1185">Reference proteome</keyword>
<reference evidence="4" key="1">
    <citation type="journal article" date="2019" name="Int. J. Syst. Evol. Microbiol.">
        <title>The Global Catalogue of Microorganisms (GCM) 10K type strain sequencing project: providing services to taxonomists for standard genome sequencing and annotation.</title>
        <authorList>
            <consortium name="The Broad Institute Genomics Platform"/>
            <consortium name="The Broad Institute Genome Sequencing Center for Infectious Disease"/>
            <person name="Wu L."/>
            <person name="Ma J."/>
        </authorList>
    </citation>
    <scope>NUCLEOTIDE SEQUENCE [LARGE SCALE GENOMIC DNA]</scope>
    <source>
        <strain evidence="4">JCM 17923</strain>
    </source>
</reference>
<evidence type="ECO:0000313" key="3">
    <source>
        <dbReference type="EMBL" id="GAA4365289.1"/>
    </source>
</evidence>
<feature type="signal peptide" evidence="2">
    <location>
        <begin position="1"/>
        <end position="16"/>
    </location>
</feature>
<gene>
    <name evidence="3" type="ORF">GCM10023185_35480</name>
</gene>
<evidence type="ECO:0008006" key="5">
    <source>
        <dbReference type="Google" id="ProtNLM"/>
    </source>
</evidence>
<accession>A0ABP8IPG2</accession>
<comment type="caution">
    <text evidence="3">The sequence shown here is derived from an EMBL/GenBank/DDBJ whole genome shotgun (WGS) entry which is preliminary data.</text>
</comment>